<organism evidence="1 2">
    <name type="scientific">Sulfitobacter marinus</name>
    <dbReference type="NCBI Taxonomy" id="394264"/>
    <lineage>
        <taxon>Bacteria</taxon>
        <taxon>Pseudomonadati</taxon>
        <taxon>Pseudomonadota</taxon>
        <taxon>Alphaproteobacteria</taxon>
        <taxon>Rhodobacterales</taxon>
        <taxon>Roseobacteraceae</taxon>
        <taxon>Sulfitobacter</taxon>
    </lineage>
</organism>
<evidence type="ECO:0000313" key="2">
    <source>
        <dbReference type="Proteomes" id="UP000199239"/>
    </source>
</evidence>
<dbReference type="EMBL" id="FPAJ01000004">
    <property type="protein sequence ID" value="SFT02324.1"/>
    <property type="molecule type" value="Genomic_DNA"/>
</dbReference>
<dbReference type="InterPro" id="IPR049591">
    <property type="entry name" value="CE4_u4-like"/>
</dbReference>
<accession>A0A1I6ULT7</accession>
<keyword evidence="2" id="KW-1185">Reference proteome</keyword>
<dbReference type="STRING" id="394264.SAMN04488040_2830"/>
<dbReference type="CDD" id="cd10928">
    <property type="entry name" value="CE4_u4"/>
    <property type="match status" value="1"/>
</dbReference>
<name>A0A1I6ULT7_9RHOB</name>
<reference evidence="2" key="1">
    <citation type="submission" date="2016-10" db="EMBL/GenBank/DDBJ databases">
        <authorList>
            <person name="Varghese N."/>
            <person name="Submissions S."/>
        </authorList>
    </citation>
    <scope>NUCLEOTIDE SEQUENCE [LARGE SCALE GENOMIC DNA]</scope>
    <source>
        <strain evidence="2">DSM 23422</strain>
    </source>
</reference>
<evidence type="ECO:0000313" key="1">
    <source>
        <dbReference type="EMBL" id="SFT02324.1"/>
    </source>
</evidence>
<protein>
    <recommendedName>
        <fullName evidence="3">Polysaccharide deacetylase</fullName>
    </recommendedName>
</protein>
<dbReference type="AlphaFoldDB" id="A0A1I6ULT7"/>
<dbReference type="Proteomes" id="UP000199239">
    <property type="component" value="Unassembled WGS sequence"/>
</dbReference>
<dbReference type="OrthoDB" id="6086702at2"/>
<proteinExistence type="predicted"/>
<dbReference type="GO" id="GO:0005975">
    <property type="term" value="P:carbohydrate metabolic process"/>
    <property type="evidence" value="ECO:0007669"/>
    <property type="project" value="InterPro"/>
</dbReference>
<sequence>MRIDWAPLMAELSIWRAEQRQLPIWWRDDDAIEPTPALDRLTKMAETLHLPVHLAVIPKHAQDTLPTFCANHETVVPLVHGWQHISHAPDGQKKAEFGHPRDTALADAERALTRMNALFGKDFLPMFVPPWNRVGASLLPELAPLGYTALSTYLPRQSQWAAPGLAQINTHIDPIFWRGGRGLVPPDDMIAHIVQLLQDRRQGITDASEPMGFLTHHLVHDQDIWDFTQSCLATLLDGGAMAADLRTVLA</sequence>
<dbReference type="SUPFAM" id="SSF88713">
    <property type="entry name" value="Glycoside hydrolase/deacetylase"/>
    <property type="match status" value="1"/>
</dbReference>
<gene>
    <name evidence="1" type="ORF">SAMN04488040_2830</name>
</gene>
<evidence type="ECO:0008006" key="3">
    <source>
        <dbReference type="Google" id="ProtNLM"/>
    </source>
</evidence>
<dbReference type="InterPro" id="IPR011330">
    <property type="entry name" value="Glyco_hydro/deAcase_b/a-brl"/>
</dbReference>